<sequence>MISNIRTSLKHYKLGTQILHAFSRMTLYTALVYDSPGPPEAVLQLRNLESPGALSEEEVRVKFLKAPINPSDINTIEGKYPLAPNLPGGVPGHEGVGEIIEVGSQVKNMRVGDWVVPTAPCCGTWRQEVVLPSRNLFSLPPNCIPLEAAATLCINPPSALAMLEDFVQLCPGDVIIQNGATSAVGKIVIQLARNMGVKTVNIIRPRAHWDETVAELKLLGADIITTEARAHEDVKAHGIPPAVLGLNCVGGSSVVAVAKLLRDGGTVVTYGGMSMQPVNIPTSLLIFKNISFRGFWLSGSSEGKKLTALSKLIALIQEGALKPGPTKSFKIGQVKEALEYYKTEHRPSKVLLNMQ</sequence>
<keyword evidence="14" id="KW-0479">Metal-binding</keyword>
<dbReference type="InterPro" id="IPR013154">
    <property type="entry name" value="ADH-like_N"/>
</dbReference>
<evidence type="ECO:0000256" key="12">
    <source>
        <dbReference type="ARBA" id="ARBA00038963"/>
    </source>
</evidence>
<dbReference type="SMART" id="SM00829">
    <property type="entry name" value="PKS_ER"/>
    <property type="match status" value="1"/>
</dbReference>
<feature type="domain" description="Enoyl reductase (ER)" evidence="15">
    <location>
        <begin position="41"/>
        <end position="352"/>
    </location>
</feature>
<dbReference type="Gene3D" id="3.90.180.10">
    <property type="entry name" value="Medium-chain alcohol dehydrogenases, catalytic domain"/>
    <property type="match status" value="1"/>
</dbReference>
<dbReference type="SUPFAM" id="SSF50129">
    <property type="entry name" value="GroES-like"/>
    <property type="match status" value="1"/>
</dbReference>
<evidence type="ECO:0000256" key="8">
    <source>
        <dbReference type="ARBA" id="ARBA00023002"/>
    </source>
</evidence>
<dbReference type="SUPFAM" id="SSF51735">
    <property type="entry name" value="NAD(P)-binding Rossmann-fold domains"/>
    <property type="match status" value="1"/>
</dbReference>
<dbReference type="InterPro" id="IPR011032">
    <property type="entry name" value="GroES-like_sf"/>
</dbReference>
<evidence type="ECO:0000256" key="1">
    <source>
        <dbReference type="ARBA" id="ARBA00001947"/>
    </source>
</evidence>
<dbReference type="EMBL" id="BEGY01000024">
    <property type="protein sequence ID" value="GAX77341.1"/>
    <property type="molecule type" value="Genomic_DNA"/>
</dbReference>
<comment type="subcellular location">
    <subcellularLocation>
        <location evidence="2">Mitochondrion</location>
    </subcellularLocation>
</comment>
<keyword evidence="17" id="KW-1185">Reference proteome</keyword>
<keyword evidence="6" id="KW-0521">NADP</keyword>
<dbReference type="PANTHER" id="PTHR43981:SF2">
    <property type="entry name" value="ENOYL-[ACYL-CARRIER-PROTEIN] REDUCTASE, MITOCHONDRIAL"/>
    <property type="match status" value="1"/>
</dbReference>
<dbReference type="Pfam" id="PF00107">
    <property type="entry name" value="ADH_zinc_N"/>
    <property type="match status" value="1"/>
</dbReference>
<keyword evidence="4" id="KW-0444">Lipid biosynthesis</keyword>
<dbReference type="CDD" id="cd08290">
    <property type="entry name" value="ETR"/>
    <property type="match status" value="1"/>
</dbReference>
<comment type="caution">
    <text evidence="16">The sequence shown here is derived from an EMBL/GenBank/DDBJ whole genome shotgun (WGS) entry which is preliminary data.</text>
</comment>
<evidence type="ECO:0000313" key="17">
    <source>
        <dbReference type="Proteomes" id="UP000232323"/>
    </source>
</evidence>
<dbReference type="Proteomes" id="UP000232323">
    <property type="component" value="Unassembled WGS sequence"/>
</dbReference>
<evidence type="ECO:0000313" key="16">
    <source>
        <dbReference type="EMBL" id="GAX77341.1"/>
    </source>
</evidence>
<dbReference type="EC" id="1.3.1.104" evidence="12"/>
<dbReference type="PANTHER" id="PTHR43981">
    <property type="entry name" value="ENOYL-[ACYL-CARRIER-PROTEIN] REDUCTASE, MITOCHONDRIAL"/>
    <property type="match status" value="1"/>
</dbReference>
<keyword evidence="10" id="KW-0496">Mitochondrion</keyword>
<dbReference type="AlphaFoldDB" id="A0A250X2P6"/>
<dbReference type="InterPro" id="IPR013149">
    <property type="entry name" value="ADH-like_C"/>
</dbReference>
<evidence type="ECO:0000256" key="5">
    <source>
        <dbReference type="ARBA" id="ARBA00022832"/>
    </source>
</evidence>
<evidence type="ECO:0000256" key="2">
    <source>
        <dbReference type="ARBA" id="ARBA00004173"/>
    </source>
</evidence>
<evidence type="ECO:0000256" key="13">
    <source>
        <dbReference type="ARBA" id="ARBA00048843"/>
    </source>
</evidence>
<evidence type="ECO:0000256" key="6">
    <source>
        <dbReference type="ARBA" id="ARBA00022857"/>
    </source>
</evidence>
<dbReference type="GO" id="GO:0006633">
    <property type="term" value="P:fatty acid biosynthetic process"/>
    <property type="evidence" value="ECO:0007669"/>
    <property type="project" value="UniProtKB-KW"/>
</dbReference>
<comment type="catalytic activity">
    <reaction evidence="13">
        <text>a 2,3-saturated acyl-[ACP] + NADP(+) = a (2E)-enoyl-[ACP] + NADPH + H(+)</text>
        <dbReference type="Rhea" id="RHEA:22564"/>
        <dbReference type="Rhea" id="RHEA-COMP:9925"/>
        <dbReference type="Rhea" id="RHEA-COMP:9926"/>
        <dbReference type="ChEBI" id="CHEBI:15378"/>
        <dbReference type="ChEBI" id="CHEBI:57783"/>
        <dbReference type="ChEBI" id="CHEBI:58349"/>
        <dbReference type="ChEBI" id="CHEBI:78784"/>
        <dbReference type="ChEBI" id="CHEBI:78785"/>
        <dbReference type="EC" id="1.3.1.104"/>
    </reaction>
</comment>
<dbReference type="GO" id="GO:0005739">
    <property type="term" value="C:mitochondrion"/>
    <property type="evidence" value="ECO:0007669"/>
    <property type="project" value="UniProtKB-SubCell"/>
</dbReference>
<evidence type="ECO:0000256" key="9">
    <source>
        <dbReference type="ARBA" id="ARBA00023098"/>
    </source>
</evidence>
<keyword evidence="14" id="KW-0862">Zinc</keyword>
<dbReference type="GO" id="GO:0008270">
    <property type="term" value="F:zinc ion binding"/>
    <property type="evidence" value="ECO:0007669"/>
    <property type="project" value="InterPro"/>
</dbReference>
<evidence type="ECO:0000256" key="14">
    <source>
        <dbReference type="RuleBase" id="RU361277"/>
    </source>
</evidence>
<evidence type="ECO:0000256" key="4">
    <source>
        <dbReference type="ARBA" id="ARBA00022516"/>
    </source>
</evidence>
<dbReference type="InterPro" id="IPR036291">
    <property type="entry name" value="NAD(P)-bd_dom_sf"/>
</dbReference>
<dbReference type="InterPro" id="IPR051034">
    <property type="entry name" value="Mito_Enoyl-ACP_Reductase"/>
</dbReference>
<proteinExistence type="inferred from homology"/>
<dbReference type="Pfam" id="PF08240">
    <property type="entry name" value="ADH_N"/>
    <property type="match status" value="1"/>
</dbReference>
<evidence type="ECO:0000256" key="10">
    <source>
        <dbReference type="ARBA" id="ARBA00023128"/>
    </source>
</evidence>
<gene>
    <name evidence="16" type="ORF">CEUSTIGMA_g4787.t1</name>
</gene>
<evidence type="ECO:0000256" key="7">
    <source>
        <dbReference type="ARBA" id="ARBA00022946"/>
    </source>
</evidence>
<protein>
    <recommendedName>
        <fullName evidence="12">enoyl-[acyl-carrier-protein] reductase</fullName>
        <ecNumber evidence="12">1.3.1.104</ecNumber>
    </recommendedName>
</protein>
<comment type="similarity">
    <text evidence="3">Belongs to the zinc-containing alcohol dehydrogenase family. Quinone oxidoreductase subfamily.</text>
</comment>
<dbReference type="OrthoDB" id="7482721at2759"/>
<keyword evidence="8" id="KW-0560">Oxidoreductase</keyword>
<dbReference type="Gene3D" id="3.40.50.720">
    <property type="entry name" value="NAD(P)-binding Rossmann-like Domain"/>
    <property type="match status" value="1"/>
</dbReference>
<dbReference type="GO" id="GO:0141148">
    <property type="term" value="F:enoyl-[acyl-carrier-protein] reductase (NADPH) activity"/>
    <property type="evidence" value="ECO:0007669"/>
    <property type="project" value="UniProtKB-EC"/>
</dbReference>
<evidence type="ECO:0000259" key="15">
    <source>
        <dbReference type="SMART" id="SM00829"/>
    </source>
</evidence>
<evidence type="ECO:0000256" key="3">
    <source>
        <dbReference type="ARBA" id="ARBA00010371"/>
    </source>
</evidence>
<keyword evidence="9" id="KW-0443">Lipid metabolism</keyword>
<dbReference type="PROSITE" id="PS00059">
    <property type="entry name" value="ADH_ZINC"/>
    <property type="match status" value="1"/>
</dbReference>
<keyword evidence="7" id="KW-0809">Transit peptide</keyword>
<evidence type="ECO:0000256" key="11">
    <source>
        <dbReference type="ARBA" id="ARBA00023160"/>
    </source>
</evidence>
<dbReference type="STRING" id="1157962.A0A250X2P6"/>
<organism evidence="16 17">
    <name type="scientific">Chlamydomonas eustigma</name>
    <dbReference type="NCBI Taxonomy" id="1157962"/>
    <lineage>
        <taxon>Eukaryota</taxon>
        <taxon>Viridiplantae</taxon>
        <taxon>Chlorophyta</taxon>
        <taxon>core chlorophytes</taxon>
        <taxon>Chlorophyceae</taxon>
        <taxon>CS clade</taxon>
        <taxon>Chlamydomonadales</taxon>
        <taxon>Chlamydomonadaceae</taxon>
        <taxon>Chlamydomonas</taxon>
    </lineage>
</organism>
<accession>A0A250X2P6</accession>
<reference evidence="16 17" key="1">
    <citation type="submission" date="2017-08" db="EMBL/GenBank/DDBJ databases">
        <title>Acidophilic green algal genome provides insights into adaptation to an acidic environment.</title>
        <authorList>
            <person name="Hirooka S."/>
            <person name="Hirose Y."/>
            <person name="Kanesaki Y."/>
            <person name="Higuchi S."/>
            <person name="Fujiwara T."/>
            <person name="Onuma R."/>
            <person name="Era A."/>
            <person name="Ohbayashi R."/>
            <person name="Uzuka A."/>
            <person name="Nozaki H."/>
            <person name="Yoshikawa H."/>
            <person name="Miyagishima S.Y."/>
        </authorList>
    </citation>
    <scope>NUCLEOTIDE SEQUENCE [LARGE SCALE GENOMIC DNA]</scope>
    <source>
        <strain evidence="16 17">NIES-2499</strain>
    </source>
</reference>
<comment type="cofactor">
    <cofactor evidence="1 14">
        <name>Zn(2+)</name>
        <dbReference type="ChEBI" id="CHEBI:29105"/>
    </cofactor>
</comment>
<dbReference type="InterPro" id="IPR002328">
    <property type="entry name" value="ADH_Zn_CS"/>
</dbReference>
<dbReference type="InterPro" id="IPR020843">
    <property type="entry name" value="ER"/>
</dbReference>
<keyword evidence="5" id="KW-0276">Fatty acid metabolism</keyword>
<keyword evidence="11" id="KW-0275">Fatty acid biosynthesis</keyword>
<name>A0A250X2P6_9CHLO</name>